<dbReference type="Proteomes" id="UP000707071">
    <property type="component" value="Unassembled WGS sequence"/>
</dbReference>
<accession>A0A9P7TZM9</accession>
<evidence type="ECO:0000313" key="2">
    <source>
        <dbReference type="EMBL" id="KAG6285246.1"/>
    </source>
</evidence>
<proteinExistence type="predicted"/>
<reference evidence="2 3" key="1">
    <citation type="journal article" date="2020" name="bioRxiv">
        <title>Whole genome comparisons of ergot fungi reveals the divergence and evolution of species within the genus Claviceps are the result of varying mechanisms driving genome evolution and host range expansion.</title>
        <authorList>
            <person name="Wyka S.A."/>
            <person name="Mondo S.J."/>
            <person name="Liu M."/>
            <person name="Dettman J."/>
            <person name="Nalam V."/>
            <person name="Broders K.D."/>
        </authorList>
    </citation>
    <scope>NUCLEOTIDE SEQUENCE [LARGE SCALE GENOMIC DNA]</scope>
    <source>
        <strain evidence="2 3">Clav52</strain>
    </source>
</reference>
<evidence type="ECO:0000313" key="3">
    <source>
        <dbReference type="Proteomes" id="UP000707071"/>
    </source>
</evidence>
<dbReference type="AlphaFoldDB" id="A0A9P7TZM9"/>
<name>A0A9P7TZM9_9HYPO</name>
<protein>
    <submittedName>
        <fullName evidence="2">Uncharacterized protein</fullName>
    </submittedName>
</protein>
<comment type="caution">
    <text evidence="2">The sequence shown here is derived from an EMBL/GenBank/DDBJ whole genome shotgun (WGS) entry which is preliminary data.</text>
</comment>
<feature type="compositionally biased region" description="Low complexity" evidence="1">
    <location>
        <begin position="192"/>
        <end position="213"/>
    </location>
</feature>
<organism evidence="2 3">
    <name type="scientific">Claviceps aff. purpurea</name>
    <dbReference type="NCBI Taxonomy" id="1967640"/>
    <lineage>
        <taxon>Eukaryota</taxon>
        <taxon>Fungi</taxon>
        <taxon>Dikarya</taxon>
        <taxon>Ascomycota</taxon>
        <taxon>Pezizomycotina</taxon>
        <taxon>Sordariomycetes</taxon>
        <taxon>Hypocreomycetidae</taxon>
        <taxon>Hypocreales</taxon>
        <taxon>Clavicipitaceae</taxon>
        <taxon>Claviceps</taxon>
    </lineage>
</organism>
<sequence>MPGIGGKRWRGTDDWRRPCGKQKVSHRSSHGTASFSRSGRMSIINQMDMDVMEGKPQMAGATFGQGKSGPSPTRRSAHSEFPKPIHLDAGYYLQVFAVRVHPSLSSLRATMPIRNPFSRRPVLPDEQPQPEHQDAHCGFERVVTVGTKASSSLSACSSQSHDTGEYKMSVVNDSGVYLPPSPSEEKDQWPPRRYLSSRTSRTSRASIDTRSSSGDLEHFPISRESFDSYRRSFDVTARSPIVSNDRFGRQSLDSARFPRLPRSAMAGKFDRQPPTAEEGFEDVGLDDHKQQPRKRGFFSKLTESQDASGQPTVSRFLMSGRKRGHSGQGAELTVISQNRDN</sequence>
<feature type="region of interest" description="Disordered" evidence="1">
    <location>
        <begin position="253"/>
        <end position="341"/>
    </location>
</feature>
<evidence type="ECO:0000256" key="1">
    <source>
        <dbReference type="SAM" id="MobiDB-lite"/>
    </source>
</evidence>
<gene>
    <name evidence="2" type="ORF">E4U09_007390</name>
</gene>
<feature type="region of interest" description="Disordered" evidence="1">
    <location>
        <begin position="1"/>
        <end position="41"/>
    </location>
</feature>
<dbReference type="EMBL" id="SRRH01000746">
    <property type="protein sequence ID" value="KAG6285246.1"/>
    <property type="molecule type" value="Genomic_DNA"/>
</dbReference>
<feature type="compositionally biased region" description="Polar residues" evidence="1">
    <location>
        <begin position="30"/>
        <end position="41"/>
    </location>
</feature>
<feature type="compositionally biased region" description="Polar residues" evidence="1">
    <location>
        <begin position="301"/>
        <end position="313"/>
    </location>
</feature>
<feature type="compositionally biased region" description="Basic residues" evidence="1">
    <location>
        <begin position="18"/>
        <end position="29"/>
    </location>
</feature>
<feature type="region of interest" description="Disordered" evidence="1">
    <location>
        <begin position="59"/>
        <end position="79"/>
    </location>
</feature>
<feature type="region of interest" description="Disordered" evidence="1">
    <location>
        <begin position="175"/>
        <end position="218"/>
    </location>
</feature>
<keyword evidence="3" id="KW-1185">Reference proteome</keyword>